<dbReference type="AlphaFoldDB" id="A0A6B0SII8"/>
<evidence type="ECO:0000313" key="1">
    <source>
        <dbReference type="EMBL" id="MXR21518.1"/>
    </source>
</evidence>
<sequence length="85" mass="9302">MAKEVKLNELRAELDALTYPATRADAITEFEDVVLRYADGEERLGDVLSRVTEDVFVDVDDLEAAVYNNLPTEAVGEPGQSEGEG</sequence>
<keyword evidence="2" id="KW-1185">Reference proteome</keyword>
<proteinExistence type="predicted"/>
<dbReference type="InterPro" id="IPR043899">
    <property type="entry name" value="DUF5789"/>
</dbReference>
<accession>A0A6B0SII8</accession>
<gene>
    <name evidence="1" type="ORF">GRX66_13210</name>
</gene>
<dbReference type="OrthoDB" id="227978at2157"/>
<evidence type="ECO:0000313" key="2">
    <source>
        <dbReference type="Proteomes" id="UP000471521"/>
    </source>
</evidence>
<name>A0A6B0SII8_9EURY</name>
<evidence type="ECO:0008006" key="3">
    <source>
        <dbReference type="Google" id="ProtNLM"/>
    </source>
</evidence>
<dbReference type="Proteomes" id="UP000471521">
    <property type="component" value="Unassembled WGS sequence"/>
</dbReference>
<comment type="caution">
    <text evidence="1">The sequence shown here is derived from an EMBL/GenBank/DDBJ whole genome shotgun (WGS) entry which is preliminary data.</text>
</comment>
<protein>
    <recommendedName>
        <fullName evidence="3">DUF2795 domain-containing protein</fullName>
    </recommendedName>
</protein>
<reference evidence="1 2" key="1">
    <citation type="submission" date="2019-12" db="EMBL/GenBank/DDBJ databases">
        <title>Isolation and characterization of three novel carbon monoxide-oxidizing members of Halobacteria from salione crusts and soils.</title>
        <authorList>
            <person name="Myers M.R."/>
            <person name="King G.M."/>
        </authorList>
    </citation>
    <scope>NUCLEOTIDE SEQUENCE [LARGE SCALE GENOMIC DNA]</scope>
    <source>
        <strain evidence="1 2">PCN9</strain>
    </source>
</reference>
<dbReference type="Pfam" id="PF19102">
    <property type="entry name" value="DUF5789"/>
    <property type="match status" value="1"/>
</dbReference>
<dbReference type="EMBL" id="WUUU01000121">
    <property type="protein sequence ID" value="MXR21518.1"/>
    <property type="molecule type" value="Genomic_DNA"/>
</dbReference>
<organism evidence="1 2">
    <name type="scientific">Halobacterium bonnevillei</name>
    <dbReference type="NCBI Taxonomy" id="2692200"/>
    <lineage>
        <taxon>Archaea</taxon>
        <taxon>Methanobacteriati</taxon>
        <taxon>Methanobacteriota</taxon>
        <taxon>Stenosarchaea group</taxon>
        <taxon>Halobacteria</taxon>
        <taxon>Halobacteriales</taxon>
        <taxon>Halobacteriaceae</taxon>
        <taxon>Halobacterium</taxon>
    </lineage>
</organism>
<dbReference type="RefSeq" id="WP_159526985.1">
    <property type="nucleotide sequence ID" value="NZ_WUUU01000121.1"/>
</dbReference>